<dbReference type="AlphaFoldDB" id="A0A1I0F001"/>
<dbReference type="InterPro" id="IPR000182">
    <property type="entry name" value="GNAT_dom"/>
</dbReference>
<evidence type="ECO:0000259" key="1">
    <source>
        <dbReference type="PROSITE" id="PS51186"/>
    </source>
</evidence>
<dbReference type="Proteomes" id="UP000198558">
    <property type="component" value="Unassembled WGS sequence"/>
</dbReference>
<evidence type="ECO:0000313" key="3">
    <source>
        <dbReference type="Proteomes" id="UP000198558"/>
    </source>
</evidence>
<dbReference type="GO" id="GO:0016747">
    <property type="term" value="F:acyltransferase activity, transferring groups other than amino-acyl groups"/>
    <property type="evidence" value="ECO:0007669"/>
    <property type="project" value="InterPro"/>
</dbReference>
<dbReference type="InterPro" id="IPR016181">
    <property type="entry name" value="Acyl_CoA_acyltransferase"/>
</dbReference>
<dbReference type="Pfam" id="PF13527">
    <property type="entry name" value="Acetyltransf_9"/>
    <property type="match status" value="1"/>
</dbReference>
<dbReference type="PROSITE" id="PS51186">
    <property type="entry name" value="GNAT"/>
    <property type="match status" value="1"/>
</dbReference>
<keyword evidence="2" id="KW-0808">Transferase</keyword>
<proteinExistence type="predicted"/>
<keyword evidence="3" id="KW-1185">Reference proteome</keyword>
<dbReference type="CDD" id="cd04301">
    <property type="entry name" value="NAT_SF"/>
    <property type="match status" value="1"/>
</dbReference>
<dbReference type="SUPFAM" id="SSF55729">
    <property type="entry name" value="Acyl-CoA N-acyltransferases (Nat)"/>
    <property type="match status" value="1"/>
</dbReference>
<accession>A0A1I0F001</accession>
<name>A0A1I0F001_9FIRM</name>
<dbReference type="GeneID" id="78288451"/>
<protein>
    <submittedName>
        <fullName evidence="2">Putative acetyltransferase</fullName>
    </submittedName>
</protein>
<evidence type="ECO:0000313" key="2">
    <source>
        <dbReference type="EMBL" id="SET51164.1"/>
    </source>
</evidence>
<dbReference type="EMBL" id="FOIN01000015">
    <property type="protein sequence ID" value="SET51164.1"/>
    <property type="molecule type" value="Genomic_DNA"/>
</dbReference>
<dbReference type="RefSeq" id="WP_092353962.1">
    <property type="nucleotide sequence ID" value="NZ_CAPIQY010000100.1"/>
</dbReference>
<organism evidence="2 3">
    <name type="scientific">Thomasclavelia cocleata</name>
    <dbReference type="NCBI Taxonomy" id="69824"/>
    <lineage>
        <taxon>Bacteria</taxon>
        <taxon>Bacillati</taxon>
        <taxon>Bacillota</taxon>
        <taxon>Erysipelotrichia</taxon>
        <taxon>Erysipelotrichales</taxon>
        <taxon>Coprobacillaceae</taxon>
        <taxon>Thomasclavelia</taxon>
    </lineage>
</organism>
<reference evidence="3" key="1">
    <citation type="submission" date="2016-10" db="EMBL/GenBank/DDBJ databases">
        <authorList>
            <person name="Varghese N."/>
            <person name="Submissions S."/>
        </authorList>
    </citation>
    <scope>NUCLEOTIDE SEQUENCE [LARGE SCALE GENOMIC DNA]</scope>
    <source>
        <strain evidence="3">DSM 1551</strain>
    </source>
</reference>
<dbReference type="OrthoDB" id="9797178at2"/>
<feature type="domain" description="N-acetyltransferase" evidence="1">
    <location>
        <begin position="1"/>
        <end position="155"/>
    </location>
</feature>
<gene>
    <name evidence="2" type="ORF">SAMN04489758_11554</name>
</gene>
<dbReference type="Gene3D" id="3.40.630.30">
    <property type="match status" value="1"/>
</dbReference>
<sequence>MKFRLADVKDYQNIYQLVKIAFETAKVSDGNEQDFVLKLRDSDNFIPELEFVCENENELIGHIMMTHQVIDTNNGDYLGLLVAPLCVKLENRNNGIGGALIKYAHKEALRIGYKAVFLVGDPNYYGKFGYRQISEFKIVNNTEIPDQFILGCELIPGALTEVEGSINIFE</sequence>